<keyword evidence="4 5" id="KW-0472">Membrane</keyword>
<dbReference type="Proteomes" id="UP000077266">
    <property type="component" value="Unassembled WGS sequence"/>
</dbReference>
<organism evidence="7 8">
    <name type="scientific">Exidia glandulosa HHB12029</name>
    <dbReference type="NCBI Taxonomy" id="1314781"/>
    <lineage>
        <taxon>Eukaryota</taxon>
        <taxon>Fungi</taxon>
        <taxon>Dikarya</taxon>
        <taxon>Basidiomycota</taxon>
        <taxon>Agaricomycotina</taxon>
        <taxon>Agaricomycetes</taxon>
        <taxon>Auriculariales</taxon>
        <taxon>Exidiaceae</taxon>
        <taxon>Exidia</taxon>
    </lineage>
</organism>
<evidence type="ECO:0000256" key="2">
    <source>
        <dbReference type="ARBA" id="ARBA00022692"/>
    </source>
</evidence>
<gene>
    <name evidence="7" type="ORF">EXIGLDRAFT_606374</name>
</gene>
<sequence length="173" mass="19212">MAPLTRRRPLRSQYALTRQEIAQNIANRFVHSQAYIFLYLLMAGLSVTTVVLSLRTKSGQCPMLAFYILEIIVNVAMIGEVCIRLVAFGRRFWQSPFNTIDLILTMFCALTLLVLALSGCGSTTSREEELLDTLLLVARNVLQCGRLAAVMRKYVHTVLDLRDVALGAGACTA</sequence>
<comment type="subcellular location">
    <subcellularLocation>
        <location evidence="1">Membrane</location>
        <topology evidence="1">Multi-pass membrane protein</topology>
    </subcellularLocation>
</comment>
<feature type="transmembrane region" description="Helical" evidence="5">
    <location>
        <begin position="34"/>
        <end position="52"/>
    </location>
</feature>
<dbReference type="Gene3D" id="1.20.120.350">
    <property type="entry name" value="Voltage-gated potassium channels. Chain C"/>
    <property type="match status" value="1"/>
</dbReference>
<proteinExistence type="predicted"/>
<feature type="transmembrane region" description="Helical" evidence="5">
    <location>
        <begin position="64"/>
        <end position="87"/>
    </location>
</feature>
<accession>A0A166B8W1</accession>
<dbReference type="EMBL" id="KV425913">
    <property type="protein sequence ID" value="KZV98989.1"/>
    <property type="molecule type" value="Genomic_DNA"/>
</dbReference>
<dbReference type="PANTHER" id="PTHR38483:SF1">
    <property type="entry name" value="ION TRANSPORT DOMAIN-CONTAINING PROTEIN"/>
    <property type="match status" value="1"/>
</dbReference>
<dbReference type="InterPro" id="IPR027359">
    <property type="entry name" value="Volt_channel_dom_sf"/>
</dbReference>
<keyword evidence="8" id="KW-1185">Reference proteome</keyword>
<evidence type="ECO:0000256" key="4">
    <source>
        <dbReference type="ARBA" id="ARBA00023136"/>
    </source>
</evidence>
<dbReference type="Pfam" id="PF00520">
    <property type="entry name" value="Ion_trans"/>
    <property type="match status" value="1"/>
</dbReference>
<evidence type="ECO:0000259" key="6">
    <source>
        <dbReference type="Pfam" id="PF00520"/>
    </source>
</evidence>
<dbReference type="STRING" id="1314781.A0A166B8W1"/>
<dbReference type="GO" id="GO:0016020">
    <property type="term" value="C:membrane"/>
    <property type="evidence" value="ECO:0007669"/>
    <property type="project" value="UniProtKB-SubCell"/>
</dbReference>
<dbReference type="GO" id="GO:0005216">
    <property type="term" value="F:monoatomic ion channel activity"/>
    <property type="evidence" value="ECO:0007669"/>
    <property type="project" value="InterPro"/>
</dbReference>
<keyword evidence="3 5" id="KW-1133">Transmembrane helix</keyword>
<evidence type="ECO:0000313" key="7">
    <source>
        <dbReference type="EMBL" id="KZV98989.1"/>
    </source>
</evidence>
<dbReference type="AlphaFoldDB" id="A0A166B8W1"/>
<protein>
    <recommendedName>
        <fullName evidence="6">Ion transport domain-containing protein</fullName>
    </recommendedName>
</protein>
<dbReference type="InterPro" id="IPR005821">
    <property type="entry name" value="Ion_trans_dom"/>
</dbReference>
<feature type="transmembrane region" description="Helical" evidence="5">
    <location>
        <begin position="99"/>
        <end position="117"/>
    </location>
</feature>
<reference evidence="7 8" key="1">
    <citation type="journal article" date="2016" name="Mol. Biol. Evol.">
        <title>Comparative Genomics of Early-Diverging Mushroom-Forming Fungi Provides Insights into the Origins of Lignocellulose Decay Capabilities.</title>
        <authorList>
            <person name="Nagy L.G."/>
            <person name="Riley R."/>
            <person name="Tritt A."/>
            <person name="Adam C."/>
            <person name="Daum C."/>
            <person name="Floudas D."/>
            <person name="Sun H."/>
            <person name="Yadav J.S."/>
            <person name="Pangilinan J."/>
            <person name="Larsson K.H."/>
            <person name="Matsuura K."/>
            <person name="Barry K."/>
            <person name="Labutti K."/>
            <person name="Kuo R."/>
            <person name="Ohm R.A."/>
            <person name="Bhattacharya S.S."/>
            <person name="Shirouzu T."/>
            <person name="Yoshinaga Y."/>
            <person name="Martin F.M."/>
            <person name="Grigoriev I.V."/>
            <person name="Hibbett D.S."/>
        </authorList>
    </citation>
    <scope>NUCLEOTIDE SEQUENCE [LARGE SCALE GENOMIC DNA]</scope>
    <source>
        <strain evidence="7 8">HHB12029</strain>
    </source>
</reference>
<name>A0A166B8W1_EXIGL</name>
<evidence type="ECO:0000313" key="8">
    <source>
        <dbReference type="Proteomes" id="UP000077266"/>
    </source>
</evidence>
<dbReference type="InParanoid" id="A0A166B8W1"/>
<evidence type="ECO:0000256" key="5">
    <source>
        <dbReference type="SAM" id="Phobius"/>
    </source>
</evidence>
<dbReference type="PANTHER" id="PTHR38483">
    <property type="entry name" value="CHROMOSOME 1, WHOLE GENOME SHOTGUN SEQUENCE"/>
    <property type="match status" value="1"/>
</dbReference>
<evidence type="ECO:0000256" key="1">
    <source>
        <dbReference type="ARBA" id="ARBA00004141"/>
    </source>
</evidence>
<evidence type="ECO:0000256" key="3">
    <source>
        <dbReference type="ARBA" id="ARBA00022989"/>
    </source>
</evidence>
<dbReference type="OrthoDB" id="429183at2759"/>
<feature type="domain" description="Ion transport" evidence="6">
    <location>
        <begin position="36"/>
        <end position="152"/>
    </location>
</feature>
<keyword evidence="2 5" id="KW-0812">Transmembrane</keyword>